<organism evidence="4 5">
    <name type="scientific">Rhodocollybia butyracea</name>
    <dbReference type="NCBI Taxonomy" id="206335"/>
    <lineage>
        <taxon>Eukaryota</taxon>
        <taxon>Fungi</taxon>
        <taxon>Dikarya</taxon>
        <taxon>Basidiomycota</taxon>
        <taxon>Agaricomycotina</taxon>
        <taxon>Agaricomycetes</taxon>
        <taxon>Agaricomycetidae</taxon>
        <taxon>Agaricales</taxon>
        <taxon>Marasmiineae</taxon>
        <taxon>Omphalotaceae</taxon>
        <taxon>Rhodocollybia</taxon>
    </lineage>
</organism>
<gene>
    <name evidence="4" type="ORF">BDP27DRAFT_1228598</name>
</gene>
<evidence type="ECO:0000256" key="2">
    <source>
        <dbReference type="ARBA" id="ARBA00022737"/>
    </source>
</evidence>
<dbReference type="SUPFAM" id="SSF50978">
    <property type="entry name" value="WD40 repeat-like"/>
    <property type="match status" value="1"/>
</dbReference>
<feature type="repeat" description="WD" evidence="3">
    <location>
        <begin position="167"/>
        <end position="201"/>
    </location>
</feature>
<keyword evidence="1 3" id="KW-0853">WD repeat</keyword>
<evidence type="ECO:0000256" key="1">
    <source>
        <dbReference type="ARBA" id="ARBA00022574"/>
    </source>
</evidence>
<dbReference type="PANTHER" id="PTHR19848">
    <property type="entry name" value="WD40 REPEAT PROTEIN"/>
    <property type="match status" value="1"/>
</dbReference>
<dbReference type="Pfam" id="PF00400">
    <property type="entry name" value="WD40"/>
    <property type="match status" value="5"/>
</dbReference>
<proteinExistence type="predicted"/>
<evidence type="ECO:0000256" key="3">
    <source>
        <dbReference type="PROSITE-ProRule" id="PRU00221"/>
    </source>
</evidence>
<dbReference type="InterPro" id="IPR036322">
    <property type="entry name" value="WD40_repeat_dom_sf"/>
</dbReference>
<protein>
    <submittedName>
        <fullName evidence="4">WD40-repeat-containing domain protein</fullName>
    </submittedName>
</protein>
<dbReference type="Gene3D" id="2.130.10.10">
    <property type="entry name" value="YVTN repeat-like/Quinoprotein amine dehydrogenase"/>
    <property type="match status" value="2"/>
</dbReference>
<dbReference type="PROSITE" id="PS00678">
    <property type="entry name" value="WD_REPEATS_1"/>
    <property type="match status" value="2"/>
</dbReference>
<dbReference type="PROSITE" id="PS50294">
    <property type="entry name" value="WD_REPEATS_REGION"/>
    <property type="match status" value="2"/>
</dbReference>
<keyword evidence="2" id="KW-0677">Repeat</keyword>
<keyword evidence="5" id="KW-1185">Reference proteome</keyword>
<name>A0A9P5PLW5_9AGAR</name>
<feature type="non-terminal residue" evidence="4">
    <location>
        <position position="1"/>
    </location>
</feature>
<dbReference type="InterPro" id="IPR001680">
    <property type="entry name" value="WD40_rpt"/>
</dbReference>
<dbReference type="OrthoDB" id="3238562at2759"/>
<comment type="caution">
    <text evidence="4">The sequence shown here is derived from an EMBL/GenBank/DDBJ whole genome shotgun (WGS) entry which is preliminary data.</text>
</comment>
<dbReference type="Proteomes" id="UP000772434">
    <property type="component" value="Unassembled WGS sequence"/>
</dbReference>
<dbReference type="SMART" id="SM00320">
    <property type="entry name" value="WD40"/>
    <property type="match status" value="4"/>
</dbReference>
<dbReference type="PROSITE" id="PS50082">
    <property type="entry name" value="WD_REPEATS_2"/>
    <property type="match status" value="3"/>
</dbReference>
<dbReference type="InterPro" id="IPR020472">
    <property type="entry name" value="WD40_PAC1"/>
</dbReference>
<dbReference type="PRINTS" id="PR00320">
    <property type="entry name" value="GPROTEINBRPT"/>
</dbReference>
<dbReference type="AlphaFoldDB" id="A0A9P5PLW5"/>
<dbReference type="EMBL" id="JADNRY010000099">
    <property type="protein sequence ID" value="KAF9065696.1"/>
    <property type="molecule type" value="Genomic_DNA"/>
</dbReference>
<feature type="repeat" description="WD" evidence="3">
    <location>
        <begin position="123"/>
        <end position="164"/>
    </location>
</feature>
<dbReference type="InterPro" id="IPR019775">
    <property type="entry name" value="WD40_repeat_CS"/>
</dbReference>
<dbReference type="CDD" id="cd00200">
    <property type="entry name" value="WD40"/>
    <property type="match status" value="1"/>
</dbReference>
<sequence>SIVFSPDGTRIATAHEDNTVLIHDNTGKNIGEPLDHEAPVLSVVFSADGKFILPLASASDDKIIHISDIRQLHSSNPIQYKLVGHTEAVTCIQYSPDGTRLISGSTDCTIRLWDTTTREIIATISTNSPVQCLVVSRSGHQIACGSNEGSIQVWDANTGEQSEVINCGDYEGSISAIVFAPDGRRLLSGSTDGEVHVWELL</sequence>
<dbReference type="PANTHER" id="PTHR19848:SF8">
    <property type="entry name" value="F-BOX AND WD REPEAT DOMAIN CONTAINING 7"/>
    <property type="match status" value="1"/>
</dbReference>
<evidence type="ECO:0000313" key="5">
    <source>
        <dbReference type="Proteomes" id="UP000772434"/>
    </source>
</evidence>
<reference evidence="4" key="1">
    <citation type="submission" date="2020-11" db="EMBL/GenBank/DDBJ databases">
        <authorList>
            <consortium name="DOE Joint Genome Institute"/>
            <person name="Ahrendt S."/>
            <person name="Riley R."/>
            <person name="Andreopoulos W."/>
            <person name="Labutti K."/>
            <person name="Pangilinan J."/>
            <person name="Ruiz-Duenas F.J."/>
            <person name="Barrasa J.M."/>
            <person name="Sanchez-Garcia M."/>
            <person name="Camarero S."/>
            <person name="Miyauchi S."/>
            <person name="Serrano A."/>
            <person name="Linde D."/>
            <person name="Babiker R."/>
            <person name="Drula E."/>
            <person name="Ayuso-Fernandez I."/>
            <person name="Pacheco R."/>
            <person name="Padilla G."/>
            <person name="Ferreira P."/>
            <person name="Barriuso J."/>
            <person name="Kellner H."/>
            <person name="Castanera R."/>
            <person name="Alfaro M."/>
            <person name="Ramirez L."/>
            <person name="Pisabarro A.G."/>
            <person name="Kuo A."/>
            <person name="Tritt A."/>
            <person name="Lipzen A."/>
            <person name="He G."/>
            <person name="Yan M."/>
            <person name="Ng V."/>
            <person name="Cullen D."/>
            <person name="Martin F."/>
            <person name="Rosso M.-N."/>
            <person name="Henrissat B."/>
            <person name="Hibbett D."/>
            <person name="Martinez A.T."/>
            <person name="Grigoriev I.V."/>
        </authorList>
    </citation>
    <scope>NUCLEOTIDE SEQUENCE</scope>
    <source>
        <strain evidence="4">AH 40177</strain>
    </source>
</reference>
<accession>A0A9P5PLW5</accession>
<feature type="repeat" description="WD" evidence="3">
    <location>
        <begin position="82"/>
        <end position="123"/>
    </location>
</feature>
<evidence type="ECO:0000313" key="4">
    <source>
        <dbReference type="EMBL" id="KAF9065696.1"/>
    </source>
</evidence>
<dbReference type="InterPro" id="IPR015943">
    <property type="entry name" value="WD40/YVTN_repeat-like_dom_sf"/>
</dbReference>